<sequence length="185" mass="21167">MAILTKEELQNQDVPNDLKLAIQNFECIEDLFEEMECRFFDPEEIPSLTDNSYLTDSDKKNKGTMAAVSASDQVFEHITFVVEALNGDLVGYWHGPENVEIKKAPIVKYDTEGQFSILSGLNLIEALVGDYVFDEDDEFLEFQENFSECGIEIVSKWDDLVETQPKTNPDKLHDSLYHKFLKENA</sequence>
<proteinExistence type="predicted"/>
<evidence type="ECO:0000313" key="1">
    <source>
        <dbReference type="EMBL" id="VAW11955.1"/>
    </source>
</evidence>
<name>A0A3B0T0U5_9ZZZZ</name>
<dbReference type="AlphaFoldDB" id="A0A3B0T0U5"/>
<accession>A0A3B0T0U5</accession>
<reference evidence="1" key="1">
    <citation type="submission" date="2018-06" db="EMBL/GenBank/DDBJ databases">
        <authorList>
            <person name="Zhirakovskaya E."/>
        </authorList>
    </citation>
    <scope>NUCLEOTIDE SEQUENCE</scope>
</reference>
<protein>
    <submittedName>
        <fullName evidence="1">Uncharacterized protein</fullName>
    </submittedName>
</protein>
<dbReference type="EMBL" id="UOEL01000075">
    <property type="protein sequence ID" value="VAW11955.1"/>
    <property type="molecule type" value="Genomic_DNA"/>
</dbReference>
<organism evidence="1">
    <name type="scientific">hydrothermal vent metagenome</name>
    <dbReference type="NCBI Taxonomy" id="652676"/>
    <lineage>
        <taxon>unclassified sequences</taxon>
        <taxon>metagenomes</taxon>
        <taxon>ecological metagenomes</taxon>
    </lineage>
</organism>
<gene>
    <name evidence="1" type="ORF">MNBD_BACTEROID03-2272</name>
</gene>